<dbReference type="RefSeq" id="WP_057646461.1">
    <property type="nucleotide sequence ID" value="NZ_LLXU01000075.1"/>
</dbReference>
<dbReference type="AlphaFoldDB" id="A0A0R0AQI0"/>
<evidence type="ECO:0000313" key="1">
    <source>
        <dbReference type="EMBL" id="KRG43383.1"/>
    </source>
</evidence>
<name>A0A0R0AQI0_9GAMM</name>
<comment type="caution">
    <text evidence="1">The sequence shown here is derived from an EMBL/GenBank/DDBJ whole genome shotgun (WGS) entry which is preliminary data.</text>
</comment>
<organism evidence="1 2">
    <name type="scientific">Stenotrophomonas panacihumi</name>
    <dbReference type="NCBI Taxonomy" id="676599"/>
    <lineage>
        <taxon>Bacteria</taxon>
        <taxon>Pseudomonadati</taxon>
        <taxon>Pseudomonadota</taxon>
        <taxon>Gammaproteobacteria</taxon>
        <taxon>Lysobacterales</taxon>
        <taxon>Lysobacteraceae</taxon>
        <taxon>Stenotrophomonas</taxon>
    </lineage>
</organism>
<evidence type="ECO:0000313" key="2">
    <source>
        <dbReference type="Proteomes" id="UP000051802"/>
    </source>
</evidence>
<dbReference type="STRING" id="676599.ARC20_10045"/>
<gene>
    <name evidence="1" type="ORF">ARC20_10045</name>
</gene>
<sequence length="66" mass="7013">MPLLQIELPQVAAGALLDAARAASLTPQELVIDALRALPLFQAALRRRPEMALSGDLSIPTETAHV</sequence>
<proteinExistence type="predicted"/>
<dbReference type="OrthoDB" id="6056491at2"/>
<dbReference type="EMBL" id="LLXU01000075">
    <property type="protein sequence ID" value="KRG43383.1"/>
    <property type="molecule type" value="Genomic_DNA"/>
</dbReference>
<keyword evidence="2" id="KW-1185">Reference proteome</keyword>
<reference evidence="1 2" key="1">
    <citation type="submission" date="2015-10" db="EMBL/GenBank/DDBJ databases">
        <title>Genome sequencing and analysis of members of genus Stenotrophomonas.</title>
        <authorList>
            <person name="Patil P.P."/>
            <person name="Midha S."/>
            <person name="Patil P.B."/>
        </authorList>
    </citation>
    <scope>NUCLEOTIDE SEQUENCE [LARGE SCALE GENOMIC DNA]</scope>
    <source>
        <strain evidence="1 2">JCM 16536</strain>
    </source>
</reference>
<accession>A0A0R0AQI0</accession>
<protein>
    <submittedName>
        <fullName evidence="1">Uncharacterized protein</fullName>
    </submittedName>
</protein>
<dbReference type="Proteomes" id="UP000051802">
    <property type="component" value="Unassembled WGS sequence"/>
</dbReference>